<dbReference type="Pfam" id="PF02517">
    <property type="entry name" value="Rce1-like"/>
    <property type="match status" value="1"/>
</dbReference>
<dbReference type="RefSeq" id="WP_237268299.1">
    <property type="nucleotide sequence ID" value="NZ_CP019607.1"/>
</dbReference>
<feature type="transmembrane region" description="Helical" evidence="1">
    <location>
        <begin position="20"/>
        <end position="40"/>
    </location>
</feature>
<dbReference type="AlphaFoldDB" id="A0A1Q2CVR8"/>
<evidence type="ECO:0000313" key="4">
    <source>
        <dbReference type="Proteomes" id="UP000188235"/>
    </source>
</evidence>
<feature type="domain" description="CAAX prenyl protease 2/Lysostaphin resistance protein A-like" evidence="2">
    <location>
        <begin position="156"/>
        <end position="247"/>
    </location>
</feature>
<feature type="transmembrane region" description="Helical" evidence="1">
    <location>
        <begin position="243"/>
        <end position="263"/>
    </location>
</feature>
<dbReference type="GO" id="GO:0080120">
    <property type="term" value="P:CAAX-box protein maturation"/>
    <property type="evidence" value="ECO:0007669"/>
    <property type="project" value="UniProtKB-ARBA"/>
</dbReference>
<keyword evidence="4" id="KW-1185">Reference proteome</keyword>
<keyword evidence="1" id="KW-1133">Transmembrane helix</keyword>
<accession>A0A1Q2CVR8</accession>
<reference evidence="3 4" key="1">
    <citation type="journal article" date="2008" name="Int. J. Syst. Evol. Microbiol.">
        <title>Tessaracoccus flavescens sp. nov., isolated from marine sediment.</title>
        <authorList>
            <person name="Lee D.W."/>
            <person name="Lee S.D."/>
        </authorList>
    </citation>
    <scope>NUCLEOTIDE SEQUENCE [LARGE SCALE GENOMIC DNA]</scope>
    <source>
        <strain evidence="3 4">SST-39T</strain>
    </source>
</reference>
<dbReference type="KEGG" id="tfa:BW733_04620"/>
<name>A0A1Q2CVR8_9ACTN</name>
<proteinExistence type="predicted"/>
<dbReference type="GO" id="GO:0004175">
    <property type="term" value="F:endopeptidase activity"/>
    <property type="evidence" value="ECO:0007669"/>
    <property type="project" value="UniProtKB-ARBA"/>
</dbReference>
<gene>
    <name evidence="3" type="ORF">BW733_04620</name>
</gene>
<keyword evidence="1" id="KW-0472">Membrane</keyword>
<keyword evidence="1" id="KW-0812">Transmembrane</keyword>
<feature type="transmembrane region" description="Helical" evidence="1">
    <location>
        <begin position="119"/>
        <end position="141"/>
    </location>
</feature>
<dbReference type="STRING" id="399497.BW733_04620"/>
<evidence type="ECO:0000313" key="3">
    <source>
        <dbReference type="EMBL" id="AQP50222.1"/>
    </source>
</evidence>
<dbReference type="EMBL" id="CP019607">
    <property type="protein sequence ID" value="AQP50222.1"/>
    <property type="molecule type" value="Genomic_DNA"/>
</dbReference>
<dbReference type="GO" id="GO:0006508">
    <property type="term" value="P:proteolysis"/>
    <property type="evidence" value="ECO:0007669"/>
    <property type="project" value="UniProtKB-KW"/>
</dbReference>
<keyword evidence="3" id="KW-0378">Hydrolase</keyword>
<feature type="transmembrane region" description="Helical" evidence="1">
    <location>
        <begin position="153"/>
        <end position="178"/>
    </location>
</feature>
<protein>
    <submittedName>
        <fullName evidence="3">CAAX protease family protein</fullName>
    </submittedName>
</protein>
<keyword evidence="3" id="KW-0645">Protease</keyword>
<evidence type="ECO:0000256" key="1">
    <source>
        <dbReference type="SAM" id="Phobius"/>
    </source>
</evidence>
<sequence length="265" mass="29009">MTTAPAVVDPGSGRTIHVEIAIVMLISLGQSAVYSILRIIERMTRPEPIGQQTTTLNTATTPDRPWLDAMYQVANIAFPLMPVVLVLYLLWVHRPLEGGPFRAMGFDLRRPGSDLAKGAAIFAVIGVAGLAFYLFALAVGINTQINTSGLEFTVVNVIVLLLRAIMNGVLEEVVMIGYLFTRWAQTGGRMWVIVLVSALIRGGYHLYQGWGGFIGNFVMGLAFGWLFLTWLKGRVMPLVVTHSLLDIVAFLGAPLLPWLMSLIGR</sequence>
<dbReference type="InterPro" id="IPR003675">
    <property type="entry name" value="Rce1/LyrA-like_dom"/>
</dbReference>
<dbReference type="Proteomes" id="UP000188235">
    <property type="component" value="Chromosome"/>
</dbReference>
<feature type="transmembrane region" description="Helical" evidence="1">
    <location>
        <begin position="213"/>
        <end position="231"/>
    </location>
</feature>
<organism evidence="3 4">
    <name type="scientific">Tessaracoccus flavescens</name>
    <dbReference type="NCBI Taxonomy" id="399497"/>
    <lineage>
        <taxon>Bacteria</taxon>
        <taxon>Bacillati</taxon>
        <taxon>Actinomycetota</taxon>
        <taxon>Actinomycetes</taxon>
        <taxon>Propionibacteriales</taxon>
        <taxon>Propionibacteriaceae</taxon>
        <taxon>Tessaracoccus</taxon>
    </lineage>
</organism>
<evidence type="ECO:0000259" key="2">
    <source>
        <dbReference type="Pfam" id="PF02517"/>
    </source>
</evidence>
<feature type="transmembrane region" description="Helical" evidence="1">
    <location>
        <begin position="69"/>
        <end position="92"/>
    </location>
</feature>